<gene>
    <name evidence="1" type="ORF">DBRI00130_LOCUS26118</name>
    <name evidence="2" type="ORF">DBRI00130_LOCUS26120</name>
    <name evidence="3" type="ORF">DBRI00130_LOCUS26121</name>
    <name evidence="4" type="ORF">DBRI00130_LOCUS26122</name>
</gene>
<accession>A0A6V2J6M5</accession>
<protein>
    <submittedName>
        <fullName evidence="3">Uncharacterized protein</fullName>
    </submittedName>
</protein>
<dbReference type="EMBL" id="HBNS01033372">
    <property type="protein sequence ID" value="CAE4628569.1"/>
    <property type="molecule type" value="Transcribed_RNA"/>
</dbReference>
<dbReference type="EMBL" id="HBNS01033375">
    <property type="protein sequence ID" value="CAE4628572.1"/>
    <property type="molecule type" value="Transcribed_RNA"/>
</dbReference>
<evidence type="ECO:0000313" key="2">
    <source>
        <dbReference type="EMBL" id="CAE4628569.1"/>
    </source>
</evidence>
<dbReference type="EMBL" id="HBNS01033370">
    <property type="protein sequence ID" value="CAE4628565.1"/>
    <property type="molecule type" value="Transcribed_RNA"/>
</dbReference>
<evidence type="ECO:0000313" key="1">
    <source>
        <dbReference type="EMBL" id="CAE4628565.1"/>
    </source>
</evidence>
<dbReference type="EMBL" id="HBNS01033373">
    <property type="protein sequence ID" value="CAE4628570.1"/>
    <property type="molecule type" value="Transcribed_RNA"/>
</dbReference>
<organism evidence="3">
    <name type="scientific">Ditylum brightwellii</name>
    <dbReference type="NCBI Taxonomy" id="49249"/>
    <lineage>
        <taxon>Eukaryota</taxon>
        <taxon>Sar</taxon>
        <taxon>Stramenopiles</taxon>
        <taxon>Ochrophyta</taxon>
        <taxon>Bacillariophyta</taxon>
        <taxon>Mediophyceae</taxon>
        <taxon>Lithodesmiophycidae</taxon>
        <taxon>Lithodesmiales</taxon>
        <taxon>Lithodesmiaceae</taxon>
        <taxon>Ditylum</taxon>
    </lineage>
</organism>
<dbReference type="AlphaFoldDB" id="A0A6V2J6M5"/>
<proteinExistence type="predicted"/>
<reference evidence="3" key="1">
    <citation type="submission" date="2021-01" db="EMBL/GenBank/DDBJ databases">
        <authorList>
            <person name="Corre E."/>
            <person name="Pelletier E."/>
            <person name="Niang G."/>
            <person name="Scheremetjew M."/>
            <person name="Finn R."/>
            <person name="Kale V."/>
            <person name="Holt S."/>
            <person name="Cochrane G."/>
            <person name="Meng A."/>
            <person name="Brown T."/>
            <person name="Cohen L."/>
        </authorList>
    </citation>
    <scope>NUCLEOTIDE SEQUENCE</scope>
    <source>
        <strain evidence="3">GSO104</strain>
    </source>
</reference>
<evidence type="ECO:0000313" key="3">
    <source>
        <dbReference type="EMBL" id="CAE4628570.1"/>
    </source>
</evidence>
<sequence>MSWSIISDMGLGLCECAAGSIGGNIIGLVGTNGEGNIIMHCDKTIHTIIYNVSCASALYHNVMTKVQDNILSKISKLEIMTCLLPNFEMCMLTFIAVSPSSHL</sequence>
<name>A0A6V2J6M5_9STRA</name>
<evidence type="ECO:0000313" key="4">
    <source>
        <dbReference type="EMBL" id="CAE4628572.1"/>
    </source>
</evidence>